<dbReference type="InterPro" id="IPR011598">
    <property type="entry name" value="bHLH_dom"/>
</dbReference>
<evidence type="ECO:0000259" key="2">
    <source>
        <dbReference type="PROSITE" id="PS50888"/>
    </source>
</evidence>
<dbReference type="Proteomes" id="UP000094336">
    <property type="component" value="Unassembled WGS sequence"/>
</dbReference>
<dbReference type="PANTHER" id="PTHR46266">
    <property type="entry name" value="TRANSCRIPTION FACTOR TT8"/>
    <property type="match status" value="1"/>
</dbReference>
<dbReference type="RefSeq" id="XP_018984263.1">
    <property type="nucleotide sequence ID" value="XM_019130563.1"/>
</dbReference>
<dbReference type="InterPro" id="IPR036638">
    <property type="entry name" value="HLH_DNA-bd_sf"/>
</dbReference>
<dbReference type="PANTHER" id="PTHR46266:SF4">
    <property type="entry name" value="TRANSCRIPTION FACTOR TT8"/>
    <property type="match status" value="1"/>
</dbReference>
<dbReference type="Gene3D" id="4.10.280.10">
    <property type="entry name" value="Helix-loop-helix DNA-binding domain"/>
    <property type="match status" value="1"/>
</dbReference>
<accession>A0A1E3QMN0</accession>
<protein>
    <recommendedName>
        <fullName evidence="2">BHLH domain-containing protein</fullName>
    </recommendedName>
</protein>
<dbReference type="OrthoDB" id="690068at2759"/>
<reference evidence="4" key="1">
    <citation type="submission" date="2016-05" db="EMBL/GenBank/DDBJ databases">
        <title>Comparative genomics of biotechnologically important yeasts.</title>
        <authorList>
            <consortium name="DOE Joint Genome Institute"/>
            <person name="Riley R."/>
            <person name="Haridas S."/>
            <person name="Wolfe K.H."/>
            <person name="Lopes M.R."/>
            <person name="Hittinger C.T."/>
            <person name="Goker M."/>
            <person name="Salamov A."/>
            <person name="Wisecaver J."/>
            <person name="Long T.M."/>
            <person name="Aerts A.L."/>
            <person name="Barry K."/>
            <person name="Choi C."/>
            <person name="Clum A."/>
            <person name="Coughlan A.Y."/>
            <person name="Deshpande S."/>
            <person name="Douglass A.P."/>
            <person name="Hanson S.J."/>
            <person name="Klenk H.-P."/>
            <person name="Labutti K."/>
            <person name="Lapidus A."/>
            <person name="Lindquist E."/>
            <person name="Lipzen A."/>
            <person name="Meier-Kolthoff J.P."/>
            <person name="Ohm R.A."/>
            <person name="Otillar R.P."/>
            <person name="Pangilinan J."/>
            <person name="Peng Y."/>
            <person name="Rokas A."/>
            <person name="Rosa C.A."/>
            <person name="Scheuner C."/>
            <person name="Sibirny A.A."/>
            <person name="Slot J.C."/>
            <person name="Stielow J.B."/>
            <person name="Sun H."/>
            <person name="Kurtzman C.P."/>
            <person name="Blackwell M."/>
            <person name="Grigoriev I.V."/>
            <person name="Jeffries T.W."/>
        </authorList>
    </citation>
    <scope>NUCLEOTIDE SEQUENCE [LARGE SCALE GENOMIC DNA]</scope>
    <source>
        <strain evidence="4">NRRL Y-12698</strain>
    </source>
</reference>
<dbReference type="STRING" id="984486.A0A1E3QMN0"/>
<dbReference type="Pfam" id="PF00010">
    <property type="entry name" value="HLH"/>
    <property type="match status" value="1"/>
</dbReference>
<feature type="region of interest" description="Disordered" evidence="1">
    <location>
        <begin position="76"/>
        <end position="102"/>
    </location>
</feature>
<keyword evidence="4" id="KW-1185">Reference proteome</keyword>
<feature type="compositionally biased region" description="Basic and acidic residues" evidence="1">
    <location>
        <begin position="91"/>
        <end position="102"/>
    </location>
</feature>
<evidence type="ECO:0000256" key="1">
    <source>
        <dbReference type="SAM" id="MobiDB-lite"/>
    </source>
</evidence>
<dbReference type="GO" id="GO:0046983">
    <property type="term" value="F:protein dimerization activity"/>
    <property type="evidence" value="ECO:0007669"/>
    <property type="project" value="InterPro"/>
</dbReference>
<dbReference type="SUPFAM" id="SSF47459">
    <property type="entry name" value="HLH, helix-loop-helix DNA-binding domain"/>
    <property type="match status" value="1"/>
</dbReference>
<name>A0A1E3QMN0_9ASCO</name>
<proteinExistence type="predicted"/>
<organism evidence="3 4">
    <name type="scientific">Babjeviella inositovora NRRL Y-12698</name>
    <dbReference type="NCBI Taxonomy" id="984486"/>
    <lineage>
        <taxon>Eukaryota</taxon>
        <taxon>Fungi</taxon>
        <taxon>Dikarya</taxon>
        <taxon>Ascomycota</taxon>
        <taxon>Saccharomycotina</taxon>
        <taxon>Pichiomycetes</taxon>
        <taxon>Serinales incertae sedis</taxon>
        <taxon>Babjeviella</taxon>
    </lineage>
</organism>
<dbReference type="AlphaFoldDB" id="A0A1E3QMN0"/>
<dbReference type="CDD" id="cd00083">
    <property type="entry name" value="bHLH_SF"/>
    <property type="match status" value="1"/>
</dbReference>
<sequence>MVPPPPKFKPTIIQMKTSFSPVISNTNSVFSNDYELSLLFPVDYAPPALPKPSPLMGPKGYASSPLLYPLDEAPAVKRRRRSSNSISPTELAKRKQENKTAHSIIEKKRRIKMNREFEALKFLIPACREANLLQSPPMGASIASSAASSSNNGKIDGMHKLTILQASVEYILYLHRIIELQNTELATQAPSANKWELFDIGFTQFGLNINEYRNIEQDFDFHQAMNPPPSRKQPSQVDPLKEKDIVRDPSLKYIRKRSASSISFSGSYSGLGADLQLPSPVITPQMTPYRNSTSFVKPVAPLKPLSLSPKLDPKLVVVRSLSLPGTPLANAQTPPVHLFTLPDSALESSFIISLSVLDTTEKGKSHTGIVPARNGCISEGGSPMMKAVKGSDEVNGAEVDGAEVLMMLRRTSNISSLLN</sequence>
<feature type="region of interest" description="Disordered" evidence="1">
    <location>
        <begin position="221"/>
        <end position="242"/>
    </location>
</feature>
<dbReference type="EMBL" id="KV454434">
    <property type="protein sequence ID" value="ODQ78935.1"/>
    <property type="molecule type" value="Genomic_DNA"/>
</dbReference>
<evidence type="ECO:0000313" key="3">
    <source>
        <dbReference type="EMBL" id="ODQ78935.1"/>
    </source>
</evidence>
<feature type="domain" description="BHLH" evidence="2">
    <location>
        <begin position="97"/>
        <end position="174"/>
    </location>
</feature>
<dbReference type="GeneID" id="30148416"/>
<dbReference type="SMART" id="SM00353">
    <property type="entry name" value="HLH"/>
    <property type="match status" value="1"/>
</dbReference>
<gene>
    <name evidence="3" type="ORF">BABINDRAFT_168103</name>
</gene>
<evidence type="ECO:0000313" key="4">
    <source>
        <dbReference type="Proteomes" id="UP000094336"/>
    </source>
</evidence>
<dbReference type="PROSITE" id="PS50888">
    <property type="entry name" value="BHLH"/>
    <property type="match status" value="1"/>
</dbReference>